<organism evidence="3 5">
    <name type="scientific">Methanohalophilus euhalobius</name>
    <dbReference type="NCBI Taxonomy" id="51203"/>
    <lineage>
        <taxon>Archaea</taxon>
        <taxon>Methanobacteriati</taxon>
        <taxon>Methanobacteriota</taxon>
        <taxon>Stenosarchaea group</taxon>
        <taxon>Methanomicrobia</taxon>
        <taxon>Methanosarcinales</taxon>
        <taxon>Methanosarcinaceae</taxon>
        <taxon>Methanohalophilus</taxon>
    </lineage>
</organism>
<dbReference type="PANTHER" id="PTHR43581">
    <property type="entry name" value="ATP/GTP PHOSPHATASE"/>
    <property type="match status" value="1"/>
</dbReference>
<evidence type="ECO:0000259" key="2">
    <source>
        <dbReference type="Pfam" id="PF20469"/>
    </source>
</evidence>
<keyword evidence="3" id="KW-0540">Nuclease</keyword>
<feature type="domain" description="Endonuclease GajA/Old nuclease/RecF-like AAA" evidence="1">
    <location>
        <begin position="93"/>
        <end position="312"/>
    </location>
</feature>
<dbReference type="EMBL" id="OBDR01000004">
    <property type="protein sequence ID" value="SNY15050.1"/>
    <property type="molecule type" value="Genomic_DNA"/>
</dbReference>
<dbReference type="PANTHER" id="PTHR43581:SF2">
    <property type="entry name" value="EXCINUCLEASE ATPASE SUBUNIT"/>
    <property type="match status" value="1"/>
</dbReference>
<dbReference type="InterPro" id="IPR027417">
    <property type="entry name" value="P-loop_NTPase"/>
</dbReference>
<proteinExistence type="predicted"/>
<dbReference type="Proteomes" id="UP000217726">
    <property type="component" value="Unassembled WGS sequence"/>
</dbReference>
<feature type="domain" description="Endonuclease GajA/Old nuclease/RecF-like AAA" evidence="1">
    <location>
        <begin position="1"/>
        <end position="77"/>
    </location>
</feature>
<sequence length="545" mass="62992">MQITEIYVKNFKSIKELTFCPTKYLNAFIGSNNSGKTNLFSAINFVLGERYPTFNSISKDDYYKGNDDDDMCIKISFDDGNYLEFTSEWETPYRQIKSGLNMSGNYCNNENRQKYCSAYVGVRREINDYMPSNKWTLMGRFLQEVNAQFLEERLPHEDKMKSDELKEQLNKIRDELLFSVEDRSGKNVMETFLSIIKEETSKQISGSDCDFDIHMNMYDPWNYYRSLQFVASDHTMGLDLKASQLGMGLQASLTIAILKAYAQLKLRNQPPIFIDEPELFLHPHAERNFYSVLRELAENGTQVFYTTHSPSFLSVKHFDEIFVVRKRNAETYLKFANINNFVQDLSNRKGITSSEEDLKLHYANAYENTGNSKEANEAFFANKIILVEGQSESLLLPYFFEKKGYEYLKEGISIVCCGSKGELDRFYRLYSEFGIPCYIIFDGDKQLEGTDEERANIGKNKDLISLLDSGGIPNYPDNTPHDKYLGFEKTLEYNLGFDTSKKGLDLFLQFKKKYESKEVQIPSWVDSLIDQVSKLDGESESILQL</sequence>
<dbReference type="Pfam" id="PF20469">
    <property type="entry name" value="OLD-like_TOPRIM"/>
    <property type="match status" value="1"/>
</dbReference>
<keyword evidence="3" id="KW-0255">Endonuclease</keyword>
<dbReference type="OrthoDB" id="25344at2157"/>
<evidence type="ECO:0000313" key="5">
    <source>
        <dbReference type="Proteomes" id="UP000217726"/>
    </source>
</evidence>
<gene>
    <name evidence="4" type="ORF">C7960_0509</name>
    <name evidence="3" type="ORF">SAMN06295989_104128</name>
</gene>
<evidence type="ECO:0000259" key="1">
    <source>
        <dbReference type="Pfam" id="PF13175"/>
    </source>
</evidence>
<dbReference type="EMBL" id="SMMS01000001">
    <property type="protein sequence ID" value="TCL11363.1"/>
    <property type="molecule type" value="Genomic_DNA"/>
</dbReference>
<dbReference type="CDD" id="cd01026">
    <property type="entry name" value="TOPRIM_OLD"/>
    <property type="match status" value="1"/>
</dbReference>
<feature type="domain" description="OLD protein-like TOPRIM" evidence="2">
    <location>
        <begin position="379"/>
        <end position="444"/>
    </location>
</feature>
<dbReference type="Proteomes" id="UP000295404">
    <property type="component" value="Unassembled WGS sequence"/>
</dbReference>
<name>A0A285FUN1_9EURY</name>
<evidence type="ECO:0000313" key="6">
    <source>
        <dbReference type="Proteomes" id="UP000295404"/>
    </source>
</evidence>
<keyword evidence="3" id="KW-0378">Hydrolase</keyword>
<dbReference type="RefSeq" id="WP_165868959.1">
    <property type="nucleotide sequence ID" value="NZ_OBDR01000004.1"/>
</dbReference>
<keyword evidence="5" id="KW-1185">Reference proteome</keyword>
<protein>
    <submittedName>
        <fullName evidence="4">Putative ATP-dependent endonuclease of OLD family</fullName>
    </submittedName>
    <submittedName>
        <fullName evidence="3">Putative ATP-dependent endonuclease of the OLD family</fullName>
    </submittedName>
</protein>
<dbReference type="InterPro" id="IPR041685">
    <property type="entry name" value="AAA_GajA/Old/RecF-like"/>
</dbReference>
<accession>A0A285FUN1</accession>
<dbReference type="AlphaFoldDB" id="A0A285FUN1"/>
<dbReference type="InterPro" id="IPR034139">
    <property type="entry name" value="TOPRIM_OLD"/>
</dbReference>
<dbReference type="SUPFAM" id="SSF52540">
    <property type="entry name" value="P-loop containing nucleoside triphosphate hydrolases"/>
    <property type="match status" value="1"/>
</dbReference>
<evidence type="ECO:0000313" key="4">
    <source>
        <dbReference type="EMBL" id="TCL11363.1"/>
    </source>
</evidence>
<dbReference type="CDD" id="cd00267">
    <property type="entry name" value="ABC_ATPase"/>
    <property type="match status" value="1"/>
</dbReference>
<dbReference type="GO" id="GO:0004519">
    <property type="term" value="F:endonuclease activity"/>
    <property type="evidence" value="ECO:0007669"/>
    <property type="project" value="UniProtKB-KW"/>
</dbReference>
<dbReference type="Gene3D" id="3.40.50.300">
    <property type="entry name" value="P-loop containing nucleotide triphosphate hydrolases"/>
    <property type="match status" value="1"/>
</dbReference>
<evidence type="ECO:0000313" key="3">
    <source>
        <dbReference type="EMBL" id="SNY15050.1"/>
    </source>
</evidence>
<reference evidence="4 6" key="3">
    <citation type="submission" date="2019-03" db="EMBL/GenBank/DDBJ databases">
        <title>Subsurface microbial communities from deep shales in Ohio and West Virginia, USA.</title>
        <authorList>
            <person name="Wrighton K."/>
        </authorList>
    </citation>
    <scope>NUCLEOTIDE SEQUENCE [LARGE SCALE GENOMIC DNA]</scope>
    <source>
        <strain evidence="4 6">WG1_MB</strain>
    </source>
</reference>
<reference evidence="3" key="1">
    <citation type="submission" date="2017-09" db="EMBL/GenBank/DDBJ databases">
        <authorList>
            <person name="Ehlers B."/>
            <person name="Leendertz F.H."/>
        </authorList>
    </citation>
    <scope>NUCLEOTIDE SEQUENCE [LARGE SCALE GENOMIC DNA]</scope>
    <source>
        <strain evidence="3">WG-1MB</strain>
    </source>
</reference>
<reference evidence="5" key="2">
    <citation type="submission" date="2017-09" db="EMBL/GenBank/DDBJ databases">
        <authorList>
            <person name="Varghese N."/>
            <person name="Submissions S."/>
        </authorList>
    </citation>
    <scope>NUCLEOTIDE SEQUENCE [LARGE SCALE GENOMIC DNA]</scope>
    <source>
        <strain evidence="5">WG-1MB</strain>
    </source>
</reference>
<dbReference type="Pfam" id="PF13175">
    <property type="entry name" value="AAA_15"/>
    <property type="match status" value="2"/>
</dbReference>
<dbReference type="InterPro" id="IPR051396">
    <property type="entry name" value="Bact_Antivir_Def_Nuclease"/>
</dbReference>